<keyword evidence="6 8" id="KW-0949">S-adenosyl-L-methionine</keyword>
<keyword evidence="7 8" id="KW-0093">Biotin biosynthesis</keyword>
<dbReference type="GO" id="GO:0010340">
    <property type="term" value="F:carboxyl-O-methyltransferase activity"/>
    <property type="evidence" value="ECO:0007669"/>
    <property type="project" value="UniProtKB-UniRule"/>
</dbReference>
<reference evidence="10" key="2">
    <citation type="journal article" date="2021" name="PeerJ">
        <title>Extensive microbial diversity within the chicken gut microbiome revealed by metagenomics and culture.</title>
        <authorList>
            <person name="Gilroy R."/>
            <person name="Ravi A."/>
            <person name="Getino M."/>
            <person name="Pursley I."/>
            <person name="Horton D.L."/>
            <person name="Alikhan N.F."/>
            <person name="Baker D."/>
            <person name="Gharbi K."/>
            <person name="Hall N."/>
            <person name="Watson M."/>
            <person name="Adriaenssens E.M."/>
            <person name="Foster-Nyarko E."/>
            <person name="Jarju S."/>
            <person name="Secka A."/>
            <person name="Antonio M."/>
            <person name="Oren A."/>
            <person name="Chaudhuri R.R."/>
            <person name="La Ragione R."/>
            <person name="Hildebrand F."/>
            <person name="Pallen M.J."/>
        </authorList>
    </citation>
    <scope>NUCLEOTIDE SEQUENCE</scope>
    <source>
        <strain evidence="10">B3-2255</strain>
    </source>
</reference>
<dbReference type="InterPro" id="IPR013216">
    <property type="entry name" value="Methyltransf_11"/>
</dbReference>
<sequence length="257" mass="28282">MTGNRIDKALIRERFAKAIGTYDREASVQRHIAVQMCEMLGQAATSGTFSRVLEIGCGTGIYTGLICSIFNPEHLYINDICPEMEDIAGQASGGKAVFIHGDAEAIRFPEGLTLITSCSAIQWFYDLRAFFLKCRSSLNDGGMLAFSTFGENNLKEIRQITNAGLNYPGMQEIKTLLDETGFGILASTEENTEIWFSSPTEAVRHLKSTGVTATSAKKSWTKKTLESFAEKYSAAFGREDGKVPLTYHPIHIIANKN</sequence>
<evidence type="ECO:0000256" key="3">
    <source>
        <dbReference type="ARBA" id="ARBA00012327"/>
    </source>
</evidence>
<dbReference type="EMBL" id="JADILY010000079">
    <property type="protein sequence ID" value="MBO8481615.1"/>
    <property type="molecule type" value="Genomic_DNA"/>
</dbReference>
<evidence type="ECO:0000256" key="6">
    <source>
        <dbReference type="ARBA" id="ARBA00022691"/>
    </source>
</evidence>
<dbReference type="InterPro" id="IPR011814">
    <property type="entry name" value="BioC"/>
</dbReference>
<evidence type="ECO:0000256" key="4">
    <source>
        <dbReference type="ARBA" id="ARBA00022603"/>
    </source>
</evidence>
<dbReference type="Gene3D" id="3.40.50.150">
    <property type="entry name" value="Vaccinia Virus protein VP39"/>
    <property type="match status" value="1"/>
</dbReference>
<proteinExistence type="inferred from homology"/>
<evidence type="ECO:0000259" key="9">
    <source>
        <dbReference type="Pfam" id="PF08241"/>
    </source>
</evidence>
<comment type="similarity">
    <text evidence="8">Belongs to the methyltransferase superfamily.</text>
</comment>
<accession>A0A9D9J0X6</accession>
<dbReference type="GO" id="GO:0009102">
    <property type="term" value="P:biotin biosynthetic process"/>
    <property type="evidence" value="ECO:0007669"/>
    <property type="project" value="UniProtKB-UniRule"/>
</dbReference>
<evidence type="ECO:0000313" key="10">
    <source>
        <dbReference type="EMBL" id="MBO8481615.1"/>
    </source>
</evidence>
<dbReference type="Pfam" id="PF08241">
    <property type="entry name" value="Methyltransf_11"/>
    <property type="match status" value="1"/>
</dbReference>
<dbReference type="GO" id="GO:0032259">
    <property type="term" value="P:methylation"/>
    <property type="evidence" value="ECO:0007669"/>
    <property type="project" value="UniProtKB-KW"/>
</dbReference>
<comment type="function">
    <text evidence="8">Converts the free carboxyl group of a malonyl-thioester to its methyl ester by transfer of a methyl group from S-adenosyl-L-methionine (SAM). It allows to synthesize pimeloyl-ACP via the fatty acid synthetic pathway.</text>
</comment>
<organism evidence="10 11">
    <name type="scientific">Candidatus Merdivivens faecigallinarum</name>
    <dbReference type="NCBI Taxonomy" id="2840871"/>
    <lineage>
        <taxon>Bacteria</taxon>
        <taxon>Pseudomonadati</taxon>
        <taxon>Bacteroidota</taxon>
        <taxon>Bacteroidia</taxon>
        <taxon>Bacteroidales</taxon>
        <taxon>Muribaculaceae</taxon>
        <taxon>Muribaculaceae incertae sedis</taxon>
        <taxon>Candidatus Merdivivens</taxon>
    </lineage>
</organism>
<name>A0A9D9J0X6_9BACT</name>
<evidence type="ECO:0000256" key="2">
    <source>
        <dbReference type="ARBA" id="ARBA00004746"/>
    </source>
</evidence>
<dbReference type="CDD" id="cd02440">
    <property type="entry name" value="AdoMet_MTases"/>
    <property type="match status" value="1"/>
</dbReference>
<dbReference type="GO" id="GO:0102130">
    <property type="term" value="F:malonyl-CoA methyltransferase activity"/>
    <property type="evidence" value="ECO:0007669"/>
    <property type="project" value="UniProtKB-EC"/>
</dbReference>
<dbReference type="InterPro" id="IPR050602">
    <property type="entry name" value="Malonyl-ACP_OMT"/>
</dbReference>
<keyword evidence="4 8" id="KW-0489">Methyltransferase</keyword>
<dbReference type="NCBIfam" id="TIGR02072">
    <property type="entry name" value="BioC"/>
    <property type="match status" value="1"/>
</dbReference>
<dbReference type="Proteomes" id="UP000823772">
    <property type="component" value="Unassembled WGS sequence"/>
</dbReference>
<dbReference type="PANTHER" id="PTHR13090:SF1">
    <property type="entry name" value="ARGININE-HYDROXYLASE NDUFAF5, MITOCHONDRIAL"/>
    <property type="match status" value="1"/>
</dbReference>
<evidence type="ECO:0000256" key="5">
    <source>
        <dbReference type="ARBA" id="ARBA00022679"/>
    </source>
</evidence>
<evidence type="ECO:0000256" key="8">
    <source>
        <dbReference type="HAMAP-Rule" id="MF_00835"/>
    </source>
</evidence>
<dbReference type="GO" id="GO:0008757">
    <property type="term" value="F:S-adenosylmethionine-dependent methyltransferase activity"/>
    <property type="evidence" value="ECO:0007669"/>
    <property type="project" value="InterPro"/>
</dbReference>
<protein>
    <recommendedName>
        <fullName evidence="3 8">Malonyl-[acyl-carrier protein] O-methyltransferase</fullName>
        <shortName evidence="8">Malonyl-ACP O-methyltransferase</shortName>
        <ecNumber evidence="3 8">2.1.1.197</ecNumber>
    </recommendedName>
    <alternativeName>
        <fullName evidence="8">Biotin synthesis protein BioC</fullName>
    </alternativeName>
</protein>
<comment type="catalytic activity">
    <reaction evidence="1 8">
        <text>malonyl-[ACP] + S-adenosyl-L-methionine = malonyl-[ACP] methyl ester + S-adenosyl-L-homocysteine</text>
        <dbReference type="Rhea" id="RHEA:17105"/>
        <dbReference type="Rhea" id="RHEA-COMP:9623"/>
        <dbReference type="Rhea" id="RHEA-COMP:9954"/>
        <dbReference type="ChEBI" id="CHEBI:57856"/>
        <dbReference type="ChEBI" id="CHEBI:59789"/>
        <dbReference type="ChEBI" id="CHEBI:78449"/>
        <dbReference type="ChEBI" id="CHEBI:78845"/>
        <dbReference type="EC" id="2.1.1.197"/>
    </reaction>
</comment>
<dbReference type="InterPro" id="IPR029063">
    <property type="entry name" value="SAM-dependent_MTases_sf"/>
</dbReference>
<dbReference type="PANTHER" id="PTHR13090">
    <property type="entry name" value="ARGININE-HYDROXYLASE NDUFAF5, MITOCHONDRIAL"/>
    <property type="match status" value="1"/>
</dbReference>
<reference evidence="10" key="1">
    <citation type="submission" date="2020-10" db="EMBL/GenBank/DDBJ databases">
        <authorList>
            <person name="Gilroy R."/>
        </authorList>
    </citation>
    <scope>NUCLEOTIDE SEQUENCE</scope>
    <source>
        <strain evidence="10">B3-2255</strain>
    </source>
</reference>
<dbReference type="AlphaFoldDB" id="A0A9D9J0X6"/>
<evidence type="ECO:0000256" key="7">
    <source>
        <dbReference type="ARBA" id="ARBA00022756"/>
    </source>
</evidence>
<feature type="domain" description="Methyltransferase type 11" evidence="9">
    <location>
        <begin position="53"/>
        <end position="146"/>
    </location>
</feature>
<keyword evidence="5 8" id="KW-0808">Transferase</keyword>
<comment type="caution">
    <text evidence="10">The sequence shown here is derived from an EMBL/GenBank/DDBJ whole genome shotgun (WGS) entry which is preliminary data.</text>
</comment>
<evidence type="ECO:0000256" key="1">
    <source>
        <dbReference type="ARBA" id="ARBA00000852"/>
    </source>
</evidence>
<evidence type="ECO:0000313" key="11">
    <source>
        <dbReference type="Proteomes" id="UP000823772"/>
    </source>
</evidence>
<dbReference type="SUPFAM" id="SSF53335">
    <property type="entry name" value="S-adenosyl-L-methionine-dependent methyltransferases"/>
    <property type="match status" value="1"/>
</dbReference>
<dbReference type="EC" id="2.1.1.197" evidence="3 8"/>
<dbReference type="HAMAP" id="MF_00835">
    <property type="entry name" value="BioC"/>
    <property type="match status" value="1"/>
</dbReference>
<comment type="pathway">
    <text evidence="2 8">Cofactor biosynthesis; biotin biosynthesis.</text>
</comment>
<gene>
    <name evidence="8 10" type="primary">bioC</name>
    <name evidence="10" type="ORF">IAC87_03610</name>
</gene>